<dbReference type="AlphaFoldDB" id="A0A077R3A3"/>
<evidence type="ECO:0000313" key="1">
    <source>
        <dbReference type="EMBL" id="CDI53406.1"/>
    </source>
</evidence>
<accession>A0A077R3A3</accession>
<organism evidence="1">
    <name type="scientific">Melanopsichium pennsylvanicum 4</name>
    <dbReference type="NCBI Taxonomy" id="1398559"/>
    <lineage>
        <taxon>Eukaryota</taxon>
        <taxon>Fungi</taxon>
        <taxon>Dikarya</taxon>
        <taxon>Basidiomycota</taxon>
        <taxon>Ustilaginomycotina</taxon>
        <taxon>Ustilaginomycetes</taxon>
        <taxon>Ustilaginales</taxon>
        <taxon>Ustilaginaceae</taxon>
        <taxon>Melanopsichium</taxon>
    </lineage>
</organism>
<reference evidence="1" key="1">
    <citation type="journal article" date="2014" name="Genome Biol. Evol.">
        <title>Gene Loss Rather Than Gene Gain Is Associated with a Host Jump from Monocots to Dicots in the Smut Fungus Melanopsichium pennsylvanicum.</title>
        <authorList>
            <person name="Sharma R."/>
            <person name="Mishra B."/>
            <person name="Runge F."/>
            <person name="Thines M."/>
        </authorList>
    </citation>
    <scope>NUCLEOTIDE SEQUENCE</scope>
    <source>
        <strain evidence="1">4</strain>
    </source>
</reference>
<protein>
    <submittedName>
        <fullName evidence="1">Uncharacterized protein</fullName>
    </submittedName>
</protein>
<dbReference type="EMBL" id="HG529577">
    <property type="protein sequence ID" value="CDI53406.1"/>
    <property type="molecule type" value="Genomic_DNA"/>
</dbReference>
<proteinExistence type="predicted"/>
<name>A0A077R3A3_9BASI</name>
<sequence length="167" mass="18409">MAESNVKRPLASCINTTTILQATDPGLLQNAFSSSYFLAPKHLAPSSSLVLTSNSYSSGAELTFQSRPTQIIHSRQIVRHAALQESVFFIVFTISSIDEKAKEGDRVYFNIGNNQEEGVVETVDYRDDGTAMATIRYELKSSGDVSHIHRNVDKLTPANRIFNRGGL</sequence>